<reference evidence="2 3" key="1">
    <citation type="submission" date="2017-01" db="EMBL/GenBank/DDBJ databases">
        <authorList>
            <person name="Varghese N."/>
            <person name="Submissions S."/>
        </authorList>
    </citation>
    <scope>NUCLEOTIDE SEQUENCE [LARGE SCALE GENOMIC DNA]</scope>
    <source>
        <strain evidence="2 3">ATCC 23464</strain>
    </source>
</reference>
<keyword evidence="3" id="KW-1185">Reference proteome</keyword>
<dbReference type="Gene3D" id="4.10.280.10">
    <property type="entry name" value="Helix-loop-helix DNA-binding domain"/>
    <property type="match status" value="1"/>
</dbReference>
<gene>
    <name evidence="2" type="ORF">SAMN05421578_1509</name>
</gene>
<accession>A0ABY1KEZ6</accession>
<protein>
    <submittedName>
        <fullName evidence="2">Spo0E like sporulation regulatory protein</fullName>
    </submittedName>
</protein>
<evidence type="ECO:0000313" key="3">
    <source>
        <dbReference type="Proteomes" id="UP000186666"/>
    </source>
</evidence>
<keyword evidence="1" id="KW-0175">Coiled coil</keyword>
<dbReference type="Proteomes" id="UP000186666">
    <property type="component" value="Unassembled WGS sequence"/>
</dbReference>
<dbReference type="SUPFAM" id="SSF140500">
    <property type="entry name" value="BAS1536-like"/>
    <property type="match status" value="1"/>
</dbReference>
<comment type="caution">
    <text evidence="2">The sequence shown here is derived from an EMBL/GenBank/DDBJ whole genome shotgun (WGS) entry which is preliminary data.</text>
</comment>
<name>A0ABY1KEZ6_9BACL</name>
<dbReference type="InterPro" id="IPR036638">
    <property type="entry name" value="HLH_DNA-bd_sf"/>
</dbReference>
<feature type="coiled-coil region" evidence="1">
    <location>
        <begin position="9"/>
        <end position="57"/>
    </location>
</feature>
<proteinExistence type="predicted"/>
<dbReference type="RefSeq" id="WP_068590975.1">
    <property type="nucleotide sequence ID" value="NZ_FTNK01000050.1"/>
</dbReference>
<dbReference type="InterPro" id="IPR018540">
    <property type="entry name" value="Spo0E-like"/>
</dbReference>
<dbReference type="EMBL" id="FTNK01000050">
    <property type="protein sequence ID" value="SIR73144.1"/>
    <property type="molecule type" value="Genomic_DNA"/>
</dbReference>
<dbReference type="InterPro" id="IPR037208">
    <property type="entry name" value="Spo0E-like_sf"/>
</dbReference>
<evidence type="ECO:0000313" key="2">
    <source>
        <dbReference type="EMBL" id="SIR73144.1"/>
    </source>
</evidence>
<sequence length="63" mass="7390">MLVHKITKKDQIQSAIEKKRKELNELSVTNFLDSKVILQVSREIDNLHNLFEEEKRKEKGPTA</sequence>
<organism evidence="2 3">
    <name type="scientific">Paenibacillus macquariensis</name>
    <dbReference type="NCBI Taxonomy" id="948756"/>
    <lineage>
        <taxon>Bacteria</taxon>
        <taxon>Bacillati</taxon>
        <taxon>Bacillota</taxon>
        <taxon>Bacilli</taxon>
        <taxon>Bacillales</taxon>
        <taxon>Paenibacillaceae</taxon>
        <taxon>Paenibacillus</taxon>
    </lineage>
</organism>
<dbReference type="Pfam" id="PF09388">
    <property type="entry name" value="SpoOE-like"/>
    <property type="match status" value="1"/>
</dbReference>
<evidence type="ECO:0000256" key="1">
    <source>
        <dbReference type="SAM" id="Coils"/>
    </source>
</evidence>